<sequence length="205" mass="22151">MSTITVTAAREDELPLAAAVLAEAFENDPVMATIVPDGRNRRARLTDLFGATIAAGPFRTGTVDIARRENGEVVGAAAWEGPSGRRGSTGRLLRELPRLVRALGWPGLAGAAGLAARLERHRPRTPHWYLAEIGVSAGARGLGVGRMLLTTQLRAVDAMRQWAYLESSTPDNRRLYLRHGFEEVTLIEGLRGARPAAMLRRPVAA</sequence>
<dbReference type="RefSeq" id="WP_147892742.1">
    <property type="nucleotide sequence ID" value="NZ_BAAANR010000001.1"/>
</dbReference>
<name>A0A5C8I1B4_9MICO</name>
<dbReference type="AlphaFoldDB" id="A0A5C8I1B4"/>
<accession>A0A5C8I1B4</accession>
<keyword evidence="2" id="KW-0808">Transferase</keyword>
<feature type="domain" description="N-acetyltransferase" evidence="1">
    <location>
        <begin position="4"/>
        <end position="204"/>
    </location>
</feature>
<proteinExistence type="predicted"/>
<organism evidence="2 3">
    <name type="scientific">Microbacterium hatanonis</name>
    <dbReference type="NCBI Taxonomy" id="404366"/>
    <lineage>
        <taxon>Bacteria</taxon>
        <taxon>Bacillati</taxon>
        <taxon>Actinomycetota</taxon>
        <taxon>Actinomycetes</taxon>
        <taxon>Micrococcales</taxon>
        <taxon>Microbacteriaceae</taxon>
        <taxon>Microbacterium</taxon>
    </lineage>
</organism>
<dbReference type="Pfam" id="PF13508">
    <property type="entry name" value="Acetyltransf_7"/>
    <property type="match status" value="1"/>
</dbReference>
<dbReference type="InterPro" id="IPR016181">
    <property type="entry name" value="Acyl_CoA_acyltransferase"/>
</dbReference>
<comment type="caution">
    <text evidence="2">The sequence shown here is derived from an EMBL/GenBank/DDBJ whole genome shotgun (WGS) entry which is preliminary data.</text>
</comment>
<evidence type="ECO:0000259" key="1">
    <source>
        <dbReference type="PROSITE" id="PS51186"/>
    </source>
</evidence>
<gene>
    <name evidence="2" type="ORF">FVP77_00380</name>
</gene>
<dbReference type="PANTHER" id="PTHR42791">
    <property type="entry name" value="GNAT FAMILY ACETYLTRANSFERASE"/>
    <property type="match status" value="1"/>
</dbReference>
<dbReference type="EMBL" id="VRSV01000001">
    <property type="protein sequence ID" value="TXK11991.1"/>
    <property type="molecule type" value="Genomic_DNA"/>
</dbReference>
<keyword evidence="3" id="KW-1185">Reference proteome</keyword>
<dbReference type="OrthoDB" id="7057833at2"/>
<dbReference type="InterPro" id="IPR052523">
    <property type="entry name" value="Trichothecene_AcTrans"/>
</dbReference>
<reference evidence="2 3" key="1">
    <citation type="submission" date="2019-08" db="EMBL/GenBank/DDBJ databases">
        <authorList>
            <person name="Dong K."/>
        </authorList>
    </citation>
    <scope>NUCLEOTIDE SEQUENCE [LARGE SCALE GENOMIC DNA]</scope>
    <source>
        <strain evidence="2 3">JCM14558</strain>
    </source>
</reference>
<dbReference type="InterPro" id="IPR000182">
    <property type="entry name" value="GNAT_dom"/>
</dbReference>
<dbReference type="Proteomes" id="UP000321034">
    <property type="component" value="Unassembled WGS sequence"/>
</dbReference>
<dbReference type="SUPFAM" id="SSF55729">
    <property type="entry name" value="Acyl-CoA N-acyltransferases (Nat)"/>
    <property type="match status" value="1"/>
</dbReference>
<dbReference type="PANTHER" id="PTHR42791:SF1">
    <property type="entry name" value="N-ACETYLTRANSFERASE DOMAIN-CONTAINING PROTEIN"/>
    <property type="match status" value="1"/>
</dbReference>
<dbReference type="PROSITE" id="PS51186">
    <property type="entry name" value="GNAT"/>
    <property type="match status" value="1"/>
</dbReference>
<evidence type="ECO:0000313" key="3">
    <source>
        <dbReference type="Proteomes" id="UP000321034"/>
    </source>
</evidence>
<dbReference type="Gene3D" id="3.40.630.30">
    <property type="match status" value="1"/>
</dbReference>
<protein>
    <submittedName>
        <fullName evidence="2">GNAT family N-acetyltransferase</fullName>
    </submittedName>
</protein>
<dbReference type="GO" id="GO:0016747">
    <property type="term" value="F:acyltransferase activity, transferring groups other than amino-acyl groups"/>
    <property type="evidence" value="ECO:0007669"/>
    <property type="project" value="InterPro"/>
</dbReference>
<evidence type="ECO:0000313" key="2">
    <source>
        <dbReference type="EMBL" id="TXK11991.1"/>
    </source>
</evidence>